<sequence length="39" mass="4658">MGHQYMLENFQIYHFDSELCGSYSETYHSMKLTVYCVSD</sequence>
<dbReference type="EnsemblMetazoa" id="Aqu2.1.16785_001">
    <property type="protein sequence ID" value="Aqu2.1.16785_001"/>
    <property type="gene ID" value="Aqu2.1.16785"/>
</dbReference>
<evidence type="ECO:0000313" key="1">
    <source>
        <dbReference type="EnsemblMetazoa" id="Aqu2.1.16785_001"/>
    </source>
</evidence>
<proteinExistence type="predicted"/>
<dbReference type="AlphaFoldDB" id="A0A1X7TPE2"/>
<organism evidence="1">
    <name type="scientific">Amphimedon queenslandica</name>
    <name type="common">Sponge</name>
    <dbReference type="NCBI Taxonomy" id="400682"/>
    <lineage>
        <taxon>Eukaryota</taxon>
        <taxon>Metazoa</taxon>
        <taxon>Porifera</taxon>
        <taxon>Demospongiae</taxon>
        <taxon>Heteroscleromorpha</taxon>
        <taxon>Haplosclerida</taxon>
        <taxon>Niphatidae</taxon>
        <taxon>Amphimedon</taxon>
    </lineage>
</organism>
<dbReference type="InParanoid" id="A0A1X7TPE2"/>
<accession>A0A1X7TPE2</accession>
<reference evidence="1" key="1">
    <citation type="submission" date="2017-05" db="UniProtKB">
        <authorList>
            <consortium name="EnsemblMetazoa"/>
        </authorList>
    </citation>
    <scope>IDENTIFICATION</scope>
</reference>
<name>A0A1X7TPE2_AMPQE</name>
<protein>
    <submittedName>
        <fullName evidence="1">Uncharacterized protein</fullName>
    </submittedName>
</protein>